<evidence type="ECO:0000256" key="7">
    <source>
        <dbReference type="SAM" id="SignalP"/>
    </source>
</evidence>
<dbReference type="GO" id="GO:0008234">
    <property type="term" value="F:cysteine-type peptidase activity"/>
    <property type="evidence" value="ECO:0007669"/>
    <property type="project" value="UniProtKB-KW"/>
</dbReference>
<feature type="domain" description="Cathepsin propeptide inhibitor" evidence="9">
    <location>
        <begin position="38"/>
        <end position="95"/>
    </location>
</feature>
<feature type="chain" id="PRO_5040438750" evidence="7">
    <location>
        <begin position="26"/>
        <end position="337"/>
    </location>
</feature>
<dbReference type="InterPro" id="IPR000668">
    <property type="entry name" value="Peptidase_C1A_C"/>
</dbReference>
<dbReference type="PROSITE" id="PS00640">
    <property type="entry name" value="THIOL_PROTEASE_ASN"/>
    <property type="match status" value="1"/>
</dbReference>
<keyword evidence="4" id="KW-0378">Hydrolase</keyword>
<evidence type="ECO:0000313" key="10">
    <source>
        <dbReference type="EMBL" id="KAJ1685233.1"/>
    </source>
</evidence>
<dbReference type="OrthoDB" id="588615at2759"/>
<evidence type="ECO:0000256" key="5">
    <source>
        <dbReference type="ARBA" id="ARBA00022807"/>
    </source>
</evidence>
<dbReference type="SUPFAM" id="SSF54001">
    <property type="entry name" value="Cysteine proteinases"/>
    <property type="match status" value="1"/>
</dbReference>
<evidence type="ECO:0000256" key="3">
    <source>
        <dbReference type="ARBA" id="ARBA00022729"/>
    </source>
</evidence>
<dbReference type="SMART" id="SM00645">
    <property type="entry name" value="Pept_C1"/>
    <property type="match status" value="1"/>
</dbReference>
<dbReference type="PRINTS" id="PR00705">
    <property type="entry name" value="PAPAIN"/>
</dbReference>
<evidence type="ECO:0000256" key="4">
    <source>
        <dbReference type="ARBA" id="ARBA00022801"/>
    </source>
</evidence>
<evidence type="ECO:0000256" key="2">
    <source>
        <dbReference type="ARBA" id="ARBA00022670"/>
    </source>
</evidence>
<keyword evidence="5" id="KW-0788">Thiol protease</keyword>
<dbReference type="InterPro" id="IPR013128">
    <property type="entry name" value="Peptidase_C1A"/>
</dbReference>
<protein>
    <submittedName>
        <fullName evidence="10">Uncharacterized protein</fullName>
    </submittedName>
</protein>
<dbReference type="InterPro" id="IPR025661">
    <property type="entry name" value="Pept_asp_AS"/>
</dbReference>
<dbReference type="GO" id="GO:0006508">
    <property type="term" value="P:proteolysis"/>
    <property type="evidence" value="ECO:0007669"/>
    <property type="project" value="UniProtKB-KW"/>
</dbReference>
<evidence type="ECO:0000259" key="9">
    <source>
        <dbReference type="SMART" id="SM00848"/>
    </source>
</evidence>
<proteinExistence type="inferred from homology"/>
<dbReference type="FunFam" id="3.90.70.10:FF:000067">
    <property type="entry name" value="Senescence-specific cysteine protease"/>
    <property type="match status" value="1"/>
</dbReference>
<gene>
    <name evidence="10" type="ORF">LUZ63_016623</name>
</gene>
<dbReference type="Gene3D" id="3.90.70.10">
    <property type="entry name" value="Cysteine proteinases"/>
    <property type="match status" value="1"/>
</dbReference>
<keyword evidence="6" id="KW-1015">Disulfide bond</keyword>
<dbReference type="InterPro" id="IPR013201">
    <property type="entry name" value="Prot_inhib_I29"/>
</dbReference>
<dbReference type="AlphaFoldDB" id="A0A9Q0C1B0"/>
<evidence type="ECO:0000259" key="8">
    <source>
        <dbReference type="SMART" id="SM00645"/>
    </source>
</evidence>
<dbReference type="SMART" id="SM00848">
    <property type="entry name" value="Inhibitor_I29"/>
    <property type="match status" value="1"/>
</dbReference>
<keyword evidence="2" id="KW-0645">Protease</keyword>
<organism evidence="10 11">
    <name type="scientific">Rhynchospora breviuscula</name>
    <dbReference type="NCBI Taxonomy" id="2022672"/>
    <lineage>
        <taxon>Eukaryota</taxon>
        <taxon>Viridiplantae</taxon>
        <taxon>Streptophyta</taxon>
        <taxon>Embryophyta</taxon>
        <taxon>Tracheophyta</taxon>
        <taxon>Spermatophyta</taxon>
        <taxon>Magnoliopsida</taxon>
        <taxon>Liliopsida</taxon>
        <taxon>Poales</taxon>
        <taxon>Cyperaceae</taxon>
        <taxon>Cyperoideae</taxon>
        <taxon>Rhynchosporeae</taxon>
        <taxon>Rhynchospora</taxon>
    </lineage>
</organism>
<dbReference type="EMBL" id="JAMQYH010000005">
    <property type="protein sequence ID" value="KAJ1685233.1"/>
    <property type="molecule type" value="Genomic_DNA"/>
</dbReference>
<comment type="caution">
    <text evidence="10">The sequence shown here is derived from an EMBL/GenBank/DDBJ whole genome shotgun (WGS) entry which is preliminary data.</text>
</comment>
<comment type="similarity">
    <text evidence="1">Belongs to the peptidase C1 family.</text>
</comment>
<evidence type="ECO:0000256" key="1">
    <source>
        <dbReference type="ARBA" id="ARBA00008455"/>
    </source>
</evidence>
<accession>A0A9Q0C1B0</accession>
<dbReference type="Proteomes" id="UP001151287">
    <property type="component" value="Unassembled WGS sequence"/>
</dbReference>
<evidence type="ECO:0000256" key="6">
    <source>
        <dbReference type="ARBA" id="ARBA00023157"/>
    </source>
</evidence>
<dbReference type="Pfam" id="PF08246">
    <property type="entry name" value="Inhibitor_I29"/>
    <property type="match status" value="1"/>
</dbReference>
<keyword evidence="11" id="KW-1185">Reference proteome</keyword>
<reference evidence="10" key="1">
    <citation type="journal article" date="2022" name="Cell">
        <title>Repeat-based holocentromeres influence genome architecture and karyotype evolution.</title>
        <authorList>
            <person name="Hofstatter P.G."/>
            <person name="Thangavel G."/>
            <person name="Lux T."/>
            <person name="Neumann P."/>
            <person name="Vondrak T."/>
            <person name="Novak P."/>
            <person name="Zhang M."/>
            <person name="Costa L."/>
            <person name="Castellani M."/>
            <person name="Scott A."/>
            <person name="Toegelov H."/>
            <person name="Fuchs J."/>
            <person name="Mata-Sucre Y."/>
            <person name="Dias Y."/>
            <person name="Vanzela A.L.L."/>
            <person name="Huettel B."/>
            <person name="Almeida C.C.S."/>
            <person name="Simkova H."/>
            <person name="Souza G."/>
            <person name="Pedrosa-Harand A."/>
            <person name="Macas J."/>
            <person name="Mayer K.F.X."/>
            <person name="Houben A."/>
            <person name="Marques A."/>
        </authorList>
    </citation>
    <scope>NUCLEOTIDE SEQUENCE</scope>
    <source>
        <strain evidence="10">RhyBre1mFocal</strain>
    </source>
</reference>
<feature type="signal peptide" evidence="7">
    <location>
        <begin position="1"/>
        <end position="25"/>
    </location>
</feature>
<dbReference type="CDD" id="cd02248">
    <property type="entry name" value="Peptidase_C1A"/>
    <property type="match status" value="1"/>
</dbReference>
<keyword evidence="3 7" id="KW-0732">Signal</keyword>
<dbReference type="InterPro" id="IPR038765">
    <property type="entry name" value="Papain-like_cys_pep_sf"/>
</dbReference>
<sequence>MAFFYSIIISAFHFSLLMLCSLTTGSTNLTNTLLHERFEKWVLKHEKNYSCHDEGQHRLKVFTNNVNFIEKFNREKKYGYTLSINHFADLTREEFMAKHTGATPSPLVLRPSNELDPTSLPPYVDWRTRGAVTAIKDQGSCASCWAFAAVAALEGIVKIKTGELISLSEQELVDCVTASDGCDGGWSQKAFEFIISNGGIATEVKYPYKNVQGKCRANRIEQDEKASIREYGTVPRKNETMLMAAVAQQPVAVYIDSSSSNFQFYSGDGIYDGPCGVNLDHAVSIVGYGDNKGKNYWIAKNSWGKSWGDNGYMYLAKDVHEISGMCGLATHGYYPIM</sequence>
<evidence type="ECO:0000313" key="11">
    <source>
        <dbReference type="Proteomes" id="UP001151287"/>
    </source>
</evidence>
<dbReference type="PANTHER" id="PTHR12411">
    <property type="entry name" value="CYSTEINE PROTEASE FAMILY C1-RELATED"/>
    <property type="match status" value="1"/>
</dbReference>
<name>A0A9Q0C1B0_9POAL</name>
<dbReference type="Pfam" id="PF00112">
    <property type="entry name" value="Peptidase_C1"/>
    <property type="match status" value="1"/>
</dbReference>
<feature type="domain" description="Peptidase C1A papain C-terminal" evidence="8">
    <location>
        <begin position="120"/>
        <end position="336"/>
    </location>
</feature>
<dbReference type="InterPro" id="IPR039417">
    <property type="entry name" value="Peptidase_C1A_papain-like"/>
</dbReference>